<dbReference type="GO" id="GO:0003824">
    <property type="term" value="F:catalytic activity"/>
    <property type="evidence" value="ECO:0007669"/>
    <property type="project" value="UniProtKB-ARBA"/>
</dbReference>
<sequence>MLKKALRVSCVYLVFGAIWIIASDWIVNRYFPDVDRVQSLQTAKGLLFVAISTIVIFLAAWRELKLEHRYQLKLSAAESQLHQVAERTSDLVYTFQRQPERRFTYVSPSVLSITGYSQQDHYRDAELSYKIVHPEDRPLLDSLIEPGNEGKPFKLRWIHKSGKIIYIEVSNVALRDEHGNIVGVSGMGRDVTQAEIARQELEHLNHAYAVLWQVNKLIVNQGSVAEIYQEACAIPLSSGNFSLVWIGRVDRAANRLDLACSSGDKIGYLDGLNVTLDDTPTGRGPSGLAARMGKAYWSTDIATDDSMAPWRARALSNGFRSSAAFPLKVDGQVTAVWTLYSPVAGYFTEAVQRLYQQLAGDISFALQNLANKAEKEKLAKDLEISTKRWQFAVEASGEGLWDWNLKTDEVYFSETIASMLGYTLAEWGTTLDAWQTRVHPEDLAAAKEAIAAHFRGESAVYECEHRMLCKDGSYRWILDRGSIIERSKTGEPLRMIGLHRDITAEREIKLATQERNESLQAIISESPLGIAIVSTETGKIISTNPAFCTLLARSDAELRSTIWQSFTYPEDIEANEAKNREIMSGRLSGYVMEKRFIRPDKTIIWARLTVRSLRHYRAAENVHLALVEDITDRVEREDRLRALFAEAPLGIAVIDSDTAQVLSANGKFCEIAGRDEAELMRLTWKDFTHPEDIAGDQAFMDEIVSGKRKGFNMVKRYLTGSGGVVWVNMTIAKLSHYHEDRRVHICMVEDITDRIESEKRMRLDAAVISHTRDGVVITTLEPKIVSVNQAYCDITGYSADEVVGKNPSILQSGRQDRDFYAAMWREIKSKGRWQGELYNRRKNGEIYPQISTIDTIYNADGKPEYYVGVFSDISKLKDSEESFERLAHYDVLTGLPNRLMVTNRLAHAVASAGRHRRMVAVLFMDLDHFKNVNDSLGHVAGDELLAAVAMRLKARLRAEDTIARLGGDEFIVLLEDIESAEHAALVARDLLSNLSAPFELASEHEIYSGGSIGISIYPQDGENPHELIRNADAAMYLAKSEGRNTFRFYTQSLTDAARKRLALEAALRRALERGELYVKYQPIVDIASGAIVGAEALCRWRTAEGEEISPADFIPVAESTGLIVQVGDFVARTALAVARTWAANQATFKTMAVNFSVRQFQSHDWYERFSHILRESGVAADRVEVEITESDIMQKSEEGIEVIRELHSSGVRIAIDDFGTGYSSLSYLQRFSVNKMKIDQSFVRDLPESAAPISAC</sequence>
<dbReference type="FunFam" id="3.30.70.270:FF:000001">
    <property type="entry name" value="Diguanylate cyclase domain protein"/>
    <property type="match status" value="1"/>
</dbReference>
<dbReference type="PANTHER" id="PTHR44757:SF2">
    <property type="entry name" value="BIOFILM ARCHITECTURE MAINTENANCE PROTEIN MBAA"/>
    <property type="match status" value="1"/>
</dbReference>
<dbReference type="SMART" id="SM00052">
    <property type="entry name" value="EAL"/>
    <property type="match status" value="1"/>
</dbReference>
<proteinExistence type="predicted"/>
<dbReference type="SUPFAM" id="SSF55781">
    <property type="entry name" value="GAF domain-like"/>
    <property type="match status" value="1"/>
</dbReference>
<dbReference type="InterPro" id="IPR052155">
    <property type="entry name" value="Biofilm_reg_signaling"/>
</dbReference>
<dbReference type="Pfam" id="PF08447">
    <property type="entry name" value="PAS_3"/>
    <property type="match status" value="3"/>
</dbReference>
<dbReference type="PROSITE" id="PS50112">
    <property type="entry name" value="PAS"/>
    <property type="match status" value="3"/>
</dbReference>
<feature type="domain" description="PAC" evidence="3">
    <location>
        <begin position="461"/>
        <end position="514"/>
    </location>
</feature>
<feature type="domain" description="PAS" evidence="2">
    <location>
        <begin position="77"/>
        <end position="151"/>
    </location>
</feature>
<feature type="domain" description="PAS" evidence="2">
    <location>
        <begin position="767"/>
        <end position="806"/>
    </location>
</feature>
<feature type="domain" description="PAC" evidence="3">
    <location>
        <begin position="151"/>
        <end position="203"/>
    </location>
</feature>
<dbReference type="InterPro" id="IPR013767">
    <property type="entry name" value="PAS_fold"/>
</dbReference>
<feature type="domain" description="PAC" evidence="3">
    <location>
        <begin position="590"/>
        <end position="642"/>
    </location>
</feature>
<dbReference type="CDD" id="cd00130">
    <property type="entry name" value="PAS"/>
    <property type="match status" value="5"/>
</dbReference>
<dbReference type="EMBL" id="CP002959">
    <property type="protein sequence ID" value="AFM12374.1"/>
    <property type="molecule type" value="Genomic_DNA"/>
</dbReference>
<dbReference type="RefSeq" id="WP_014802883.1">
    <property type="nucleotide sequence ID" value="NC_018020.1"/>
</dbReference>
<dbReference type="Proteomes" id="UP000006048">
    <property type="component" value="Chromosome"/>
</dbReference>
<dbReference type="InterPro" id="IPR013655">
    <property type="entry name" value="PAS_fold_3"/>
</dbReference>
<evidence type="ECO:0000259" key="5">
    <source>
        <dbReference type="PROSITE" id="PS50887"/>
    </source>
</evidence>
<dbReference type="STRING" id="869212.Turpa_1727"/>
<dbReference type="SUPFAM" id="SSF55785">
    <property type="entry name" value="PYP-like sensor domain (PAS domain)"/>
    <property type="match status" value="5"/>
</dbReference>
<reference evidence="6 7" key="1">
    <citation type="submission" date="2012-06" db="EMBL/GenBank/DDBJ databases">
        <title>The complete chromosome of genome of Turneriella parva DSM 21527.</title>
        <authorList>
            <consortium name="US DOE Joint Genome Institute (JGI-PGF)"/>
            <person name="Lucas S."/>
            <person name="Han J."/>
            <person name="Lapidus A."/>
            <person name="Bruce D."/>
            <person name="Goodwin L."/>
            <person name="Pitluck S."/>
            <person name="Peters L."/>
            <person name="Kyrpides N."/>
            <person name="Mavromatis K."/>
            <person name="Ivanova N."/>
            <person name="Mikhailova N."/>
            <person name="Chertkov O."/>
            <person name="Detter J.C."/>
            <person name="Tapia R."/>
            <person name="Han C."/>
            <person name="Land M."/>
            <person name="Hauser L."/>
            <person name="Markowitz V."/>
            <person name="Cheng J.-F."/>
            <person name="Hugenholtz P."/>
            <person name="Woyke T."/>
            <person name="Wu D."/>
            <person name="Gronow S."/>
            <person name="Wellnitz S."/>
            <person name="Brambilla E."/>
            <person name="Klenk H.-P."/>
            <person name="Eisen J.A."/>
        </authorList>
    </citation>
    <scope>NUCLEOTIDE SEQUENCE [LARGE SCALE GENOMIC DNA]</scope>
    <source>
        <strain evidence="7">ATCC BAA-1111 / DSM 21527 / NCTC 11395 / H</strain>
    </source>
</reference>
<dbReference type="Gene3D" id="3.30.450.40">
    <property type="match status" value="1"/>
</dbReference>
<evidence type="ECO:0000259" key="2">
    <source>
        <dbReference type="PROSITE" id="PS50112"/>
    </source>
</evidence>
<dbReference type="Pfam" id="PF00989">
    <property type="entry name" value="PAS"/>
    <property type="match status" value="1"/>
</dbReference>
<dbReference type="InterPro" id="IPR000160">
    <property type="entry name" value="GGDEF_dom"/>
</dbReference>
<keyword evidence="1" id="KW-0472">Membrane</keyword>
<dbReference type="HOGENOM" id="CLU_289806_0_0_12"/>
<evidence type="ECO:0000313" key="6">
    <source>
        <dbReference type="EMBL" id="AFM12374.1"/>
    </source>
</evidence>
<keyword evidence="1" id="KW-1133">Transmembrane helix</keyword>
<feature type="domain" description="PAC" evidence="3">
    <location>
        <begin position="833"/>
        <end position="885"/>
    </location>
</feature>
<dbReference type="Pfam" id="PF13426">
    <property type="entry name" value="PAS_9"/>
    <property type="match status" value="1"/>
</dbReference>
<dbReference type="InterPro" id="IPR003018">
    <property type="entry name" value="GAF"/>
</dbReference>
<dbReference type="SMART" id="SM00267">
    <property type="entry name" value="GGDEF"/>
    <property type="match status" value="1"/>
</dbReference>
<name>I4B517_TURPD</name>
<dbReference type="Pfam" id="PF00563">
    <property type="entry name" value="EAL"/>
    <property type="match status" value="1"/>
</dbReference>
<dbReference type="OrthoDB" id="310793at2"/>
<dbReference type="SUPFAM" id="SSF141868">
    <property type="entry name" value="EAL domain-like"/>
    <property type="match status" value="1"/>
</dbReference>
<evidence type="ECO:0000259" key="3">
    <source>
        <dbReference type="PROSITE" id="PS50113"/>
    </source>
</evidence>
<dbReference type="InterPro" id="IPR001633">
    <property type="entry name" value="EAL_dom"/>
</dbReference>
<dbReference type="CDD" id="cd01949">
    <property type="entry name" value="GGDEF"/>
    <property type="match status" value="1"/>
</dbReference>
<dbReference type="InterPro" id="IPR000014">
    <property type="entry name" value="PAS"/>
</dbReference>
<evidence type="ECO:0000256" key="1">
    <source>
        <dbReference type="SAM" id="Phobius"/>
    </source>
</evidence>
<keyword evidence="7" id="KW-1185">Reference proteome</keyword>
<dbReference type="PROSITE" id="PS50113">
    <property type="entry name" value="PAC"/>
    <property type="match status" value="4"/>
</dbReference>
<dbReference type="SUPFAM" id="SSF55073">
    <property type="entry name" value="Nucleotide cyclase"/>
    <property type="match status" value="1"/>
</dbReference>
<dbReference type="PANTHER" id="PTHR44757">
    <property type="entry name" value="DIGUANYLATE CYCLASE DGCP"/>
    <property type="match status" value="1"/>
</dbReference>
<dbReference type="SMART" id="SM00091">
    <property type="entry name" value="PAS"/>
    <property type="match status" value="5"/>
</dbReference>
<keyword evidence="1" id="KW-0812">Transmembrane</keyword>
<dbReference type="NCBIfam" id="TIGR00254">
    <property type="entry name" value="GGDEF"/>
    <property type="match status" value="1"/>
</dbReference>
<dbReference type="InterPro" id="IPR029016">
    <property type="entry name" value="GAF-like_dom_sf"/>
</dbReference>
<gene>
    <name evidence="6" type="ordered locus">Turpa_1727</name>
</gene>
<organism evidence="6 7">
    <name type="scientific">Turneriella parva (strain ATCC BAA-1111 / DSM 21527 / NCTC 11395 / H)</name>
    <name type="common">Leptospira parva</name>
    <dbReference type="NCBI Taxonomy" id="869212"/>
    <lineage>
        <taxon>Bacteria</taxon>
        <taxon>Pseudomonadati</taxon>
        <taxon>Spirochaetota</taxon>
        <taxon>Spirochaetia</taxon>
        <taxon>Leptospirales</taxon>
        <taxon>Leptospiraceae</taxon>
        <taxon>Turneriella</taxon>
    </lineage>
</organism>
<dbReference type="PROSITE" id="PS50887">
    <property type="entry name" value="GGDEF"/>
    <property type="match status" value="1"/>
</dbReference>
<feature type="domain" description="PAS" evidence="2">
    <location>
        <begin position="636"/>
        <end position="707"/>
    </location>
</feature>
<dbReference type="Gene3D" id="3.30.70.270">
    <property type="match status" value="1"/>
</dbReference>
<dbReference type="InterPro" id="IPR035965">
    <property type="entry name" value="PAS-like_dom_sf"/>
</dbReference>
<dbReference type="Gene3D" id="3.20.20.450">
    <property type="entry name" value="EAL domain"/>
    <property type="match status" value="1"/>
</dbReference>
<dbReference type="AlphaFoldDB" id="I4B517"/>
<feature type="domain" description="EAL" evidence="4">
    <location>
        <begin position="1060"/>
        <end position="1256"/>
    </location>
</feature>
<dbReference type="InterPro" id="IPR035919">
    <property type="entry name" value="EAL_sf"/>
</dbReference>
<evidence type="ECO:0000259" key="4">
    <source>
        <dbReference type="PROSITE" id="PS50883"/>
    </source>
</evidence>
<accession>I4B517</accession>
<feature type="domain" description="GGDEF" evidence="5">
    <location>
        <begin position="917"/>
        <end position="1051"/>
    </location>
</feature>
<dbReference type="InterPro" id="IPR029787">
    <property type="entry name" value="Nucleotide_cyclase"/>
</dbReference>
<dbReference type="Gene3D" id="3.30.450.20">
    <property type="entry name" value="PAS domain"/>
    <property type="match status" value="5"/>
</dbReference>
<dbReference type="NCBIfam" id="TIGR00229">
    <property type="entry name" value="sensory_box"/>
    <property type="match status" value="5"/>
</dbReference>
<evidence type="ECO:0000313" key="7">
    <source>
        <dbReference type="Proteomes" id="UP000006048"/>
    </source>
</evidence>
<feature type="transmembrane region" description="Helical" evidence="1">
    <location>
        <begin position="43"/>
        <end position="61"/>
    </location>
</feature>
<dbReference type="KEGG" id="tpx:Turpa_1727"/>
<dbReference type="Pfam" id="PF13185">
    <property type="entry name" value="GAF_2"/>
    <property type="match status" value="1"/>
</dbReference>
<dbReference type="SMART" id="SM00086">
    <property type="entry name" value="PAC"/>
    <property type="match status" value="5"/>
</dbReference>
<dbReference type="InterPro" id="IPR043128">
    <property type="entry name" value="Rev_trsase/Diguanyl_cyclase"/>
</dbReference>
<dbReference type="CDD" id="cd01948">
    <property type="entry name" value="EAL"/>
    <property type="match status" value="1"/>
</dbReference>
<feature type="transmembrane region" description="Helical" evidence="1">
    <location>
        <begin position="12"/>
        <end position="31"/>
    </location>
</feature>
<protein>
    <submittedName>
        <fullName evidence="6">Diguanylate cyclase/phosphodiesterase with PAS/PAC sensor(S)</fullName>
    </submittedName>
</protein>
<dbReference type="PROSITE" id="PS50883">
    <property type="entry name" value="EAL"/>
    <property type="match status" value="1"/>
</dbReference>
<dbReference type="InterPro" id="IPR001610">
    <property type="entry name" value="PAC"/>
</dbReference>
<dbReference type="InterPro" id="IPR000700">
    <property type="entry name" value="PAS-assoc_C"/>
</dbReference>
<dbReference type="PATRIC" id="fig|869212.3.peg.1726"/>
<dbReference type="Pfam" id="PF00990">
    <property type="entry name" value="GGDEF"/>
    <property type="match status" value="1"/>
</dbReference>